<name>E5DQ92_9CAUD</name>
<dbReference type="OrthoDB" id="38900at10239"/>
<proteinExistence type="predicted"/>
<dbReference type="GeneID" id="18560083"/>
<organism evidence="1 2">
    <name type="scientific">Aeromonas phage PX29</name>
    <dbReference type="NCBI Taxonomy" id="926067"/>
    <lineage>
        <taxon>Viruses</taxon>
        <taxon>Duplodnaviria</taxon>
        <taxon>Heunggongvirae</taxon>
        <taxon>Uroviricota</taxon>
        <taxon>Caudoviricetes</taxon>
        <taxon>Pantevenvirales</taxon>
        <taxon>Straboviridae</taxon>
        <taxon>Angelvirus</taxon>
        <taxon>Angelvirus px29</taxon>
    </lineage>
</organism>
<evidence type="ECO:0000313" key="1">
    <source>
        <dbReference type="EMBL" id="ADQ52878.1"/>
    </source>
</evidence>
<evidence type="ECO:0000313" key="2">
    <source>
        <dbReference type="Proteomes" id="UP000008726"/>
    </source>
</evidence>
<sequence>MRNMTFNSAKEFWDFTLEELAQFDTITVSFANECELYKRDRGLELYYHIHRKQKVIAFSHDYGYDSIIRTENEESK</sequence>
<dbReference type="Proteomes" id="UP000008726">
    <property type="component" value="Segment"/>
</dbReference>
<reference evidence="1 2" key="1">
    <citation type="journal article" date="2010" name="Virol. J.">
        <title>Genomes of the T4-related bacteriophages as windows on microbial genome evolution.</title>
        <authorList>
            <person name="Petrov V.M."/>
            <person name="Ratnayaka S."/>
            <person name="Nolan J.M."/>
            <person name="Miller E.S."/>
            <person name="Karam J.D."/>
        </authorList>
    </citation>
    <scope>NUCLEOTIDE SEQUENCE [LARGE SCALE GENOMIC DNA]</scope>
</reference>
<dbReference type="KEGG" id="vg:18560083"/>
<dbReference type="EMBL" id="GU396103">
    <property type="protein sequence ID" value="ADQ52878.1"/>
    <property type="molecule type" value="Genomic_DNA"/>
</dbReference>
<accession>E5DQ92</accession>
<keyword evidence="2" id="KW-1185">Reference proteome</keyword>
<gene>
    <name evidence="1" type="ORF">PX29p159</name>
</gene>
<protein>
    <submittedName>
        <fullName evidence="1">Uncharacterized protein</fullName>
    </submittedName>
</protein>
<dbReference type="RefSeq" id="YP_009011588.1">
    <property type="nucleotide sequence ID" value="NC_023688.1"/>
</dbReference>